<accession>A0AC35U9E9</accession>
<evidence type="ECO:0000313" key="2">
    <source>
        <dbReference type="WBParaSite" id="RSKR_0000894200.1"/>
    </source>
</evidence>
<sequence length="269" mass="30065">MSRASASESSDDGELMNDNTGETVGFEFEAFPIEENNTQAIHNLLTQIFLKSTALDVEGLAKFIAHNSANLGHVIQLAEDAVADDEDVETIFAVCTIVDITGNDNESKMKLREFIQGRLQKSEATGSTKTSIQTLLACDKLSLWINERWLNIPKALAVSSVQNLLTEADNLKGMKDRELCYFMKIYTNDGKQIAKKSSKVLFANPEEEHLFNAVKSYPYFDYNVSGEVDPDSKFASKVVDGVVYQPARRIVFFPYKELENISVVIQIEE</sequence>
<dbReference type="WBParaSite" id="RSKR_0000894200.1">
    <property type="protein sequence ID" value="RSKR_0000894200.1"/>
    <property type="gene ID" value="RSKR_0000894200"/>
</dbReference>
<reference evidence="2" key="1">
    <citation type="submission" date="2016-11" db="UniProtKB">
        <authorList>
            <consortium name="WormBaseParasite"/>
        </authorList>
    </citation>
    <scope>IDENTIFICATION</scope>
    <source>
        <strain evidence="2">KR3021</strain>
    </source>
</reference>
<evidence type="ECO:0000313" key="1">
    <source>
        <dbReference type="Proteomes" id="UP000095286"/>
    </source>
</evidence>
<proteinExistence type="predicted"/>
<protein>
    <submittedName>
        <fullName evidence="2">SERPIN domain-containing protein</fullName>
    </submittedName>
</protein>
<name>A0AC35U9E9_9BILA</name>
<dbReference type="Proteomes" id="UP000095286">
    <property type="component" value="Unplaced"/>
</dbReference>
<organism evidence="1 2">
    <name type="scientific">Rhabditophanes sp. KR3021</name>
    <dbReference type="NCBI Taxonomy" id="114890"/>
    <lineage>
        <taxon>Eukaryota</taxon>
        <taxon>Metazoa</taxon>
        <taxon>Ecdysozoa</taxon>
        <taxon>Nematoda</taxon>
        <taxon>Chromadorea</taxon>
        <taxon>Rhabditida</taxon>
        <taxon>Tylenchina</taxon>
        <taxon>Panagrolaimomorpha</taxon>
        <taxon>Strongyloidoidea</taxon>
        <taxon>Alloionematidae</taxon>
        <taxon>Rhabditophanes</taxon>
    </lineage>
</organism>